<evidence type="ECO:0000313" key="14">
    <source>
        <dbReference type="Proteomes" id="UP001153365"/>
    </source>
</evidence>
<dbReference type="Pfam" id="PF17865">
    <property type="entry name" value="AAA_lid_5"/>
    <property type="match status" value="1"/>
</dbReference>
<feature type="compositionally biased region" description="Acidic residues" evidence="11">
    <location>
        <begin position="4770"/>
        <end position="4787"/>
    </location>
</feature>
<name>A0AAV0B2T4_PHAPC</name>
<dbReference type="Gene3D" id="3.40.50.300">
    <property type="entry name" value="P-loop containing nucleotide triphosphate hydrolases"/>
    <property type="match status" value="6"/>
</dbReference>
<dbReference type="GO" id="GO:0005524">
    <property type="term" value="F:ATP binding"/>
    <property type="evidence" value="ECO:0007669"/>
    <property type="project" value="UniProtKB-KW"/>
</dbReference>
<feature type="compositionally biased region" description="Basic and acidic residues" evidence="11">
    <location>
        <begin position="4482"/>
        <end position="4491"/>
    </location>
</feature>
<evidence type="ECO:0000313" key="13">
    <source>
        <dbReference type="EMBL" id="CAH7676535.1"/>
    </source>
</evidence>
<dbReference type="FunFam" id="3.40.50.300:FF:001368">
    <property type="entry name" value="Midasin"/>
    <property type="match status" value="1"/>
</dbReference>
<dbReference type="GO" id="GO:0000027">
    <property type="term" value="P:ribosomal large subunit assembly"/>
    <property type="evidence" value="ECO:0007669"/>
    <property type="project" value="InterPro"/>
</dbReference>
<feature type="compositionally biased region" description="Basic and acidic residues" evidence="11">
    <location>
        <begin position="4759"/>
        <end position="4769"/>
    </location>
</feature>
<evidence type="ECO:0000256" key="6">
    <source>
        <dbReference type="ARBA" id="ARBA00022741"/>
    </source>
</evidence>
<dbReference type="FunFam" id="3.40.50.300:FF:000712">
    <property type="entry name" value="Midasin"/>
    <property type="match status" value="1"/>
</dbReference>
<evidence type="ECO:0000256" key="10">
    <source>
        <dbReference type="PIRNR" id="PIRNR010340"/>
    </source>
</evidence>
<dbReference type="InterPro" id="IPR036465">
    <property type="entry name" value="vWFA_dom_sf"/>
</dbReference>
<organism evidence="13 14">
    <name type="scientific">Phakopsora pachyrhizi</name>
    <name type="common">Asian soybean rust disease fungus</name>
    <dbReference type="NCBI Taxonomy" id="170000"/>
    <lineage>
        <taxon>Eukaryota</taxon>
        <taxon>Fungi</taxon>
        <taxon>Dikarya</taxon>
        <taxon>Basidiomycota</taxon>
        <taxon>Pucciniomycotina</taxon>
        <taxon>Pucciniomycetes</taxon>
        <taxon>Pucciniales</taxon>
        <taxon>Phakopsoraceae</taxon>
        <taxon>Phakopsora</taxon>
    </lineage>
</organism>
<dbReference type="InterPro" id="IPR012099">
    <property type="entry name" value="Midasin"/>
</dbReference>
<dbReference type="Proteomes" id="UP001153365">
    <property type="component" value="Unassembled WGS sequence"/>
</dbReference>
<dbReference type="InterPro" id="IPR003593">
    <property type="entry name" value="AAA+_ATPase"/>
</dbReference>
<dbReference type="PANTHER" id="PTHR48103:SF2">
    <property type="entry name" value="MIDASIN"/>
    <property type="match status" value="1"/>
</dbReference>
<keyword evidence="7 10" id="KW-0067">ATP-binding</keyword>
<dbReference type="SUPFAM" id="SSF52540">
    <property type="entry name" value="P-loop containing nucleoside triphosphate hydrolases"/>
    <property type="match status" value="6"/>
</dbReference>
<evidence type="ECO:0000256" key="7">
    <source>
        <dbReference type="ARBA" id="ARBA00022840"/>
    </source>
</evidence>
<dbReference type="SUPFAM" id="SSF53300">
    <property type="entry name" value="vWA-like"/>
    <property type="match status" value="1"/>
</dbReference>
<feature type="compositionally biased region" description="Basic and acidic residues" evidence="11">
    <location>
        <begin position="4545"/>
        <end position="4556"/>
    </location>
</feature>
<feature type="compositionally biased region" description="Polar residues" evidence="11">
    <location>
        <begin position="4559"/>
        <end position="4574"/>
    </location>
</feature>
<evidence type="ECO:0000256" key="9">
    <source>
        <dbReference type="ARBA" id="ARBA00023242"/>
    </source>
</evidence>
<keyword evidence="9 10" id="KW-0539">Nucleus</keyword>
<feature type="region of interest" description="Disordered" evidence="11">
    <location>
        <begin position="4841"/>
        <end position="4887"/>
    </location>
</feature>
<keyword evidence="8 10" id="KW-0143">Chaperone</keyword>
<dbReference type="FunFam" id="3.40.50.300:FF:000142">
    <property type="entry name" value="Midasin"/>
    <property type="match status" value="1"/>
</dbReference>
<evidence type="ECO:0000256" key="4">
    <source>
        <dbReference type="ARBA" id="ARBA00017143"/>
    </source>
</evidence>
<dbReference type="Pfam" id="PF07728">
    <property type="entry name" value="AAA_5"/>
    <property type="match status" value="6"/>
</dbReference>
<feature type="compositionally biased region" description="Acidic residues" evidence="11">
    <location>
        <begin position="4492"/>
        <end position="4506"/>
    </location>
</feature>
<dbReference type="InterPro" id="IPR048617">
    <property type="entry name" value="MDN1_AAA_lid_4"/>
</dbReference>
<keyword evidence="6 10" id="KW-0547">Nucleotide-binding</keyword>
<feature type="compositionally biased region" description="Basic and acidic residues" evidence="11">
    <location>
        <begin position="4707"/>
        <end position="4721"/>
    </location>
</feature>
<evidence type="ECO:0000259" key="12">
    <source>
        <dbReference type="PROSITE" id="PS50234"/>
    </source>
</evidence>
<comment type="caution">
    <text evidence="13">The sequence shown here is derived from an EMBL/GenBank/DDBJ whole genome shotgun (WGS) entry which is preliminary data.</text>
</comment>
<comment type="subcellular location">
    <subcellularLocation>
        <location evidence="1">Nucleus</location>
        <location evidence="1">Nucleolus</location>
    </subcellularLocation>
    <subcellularLocation>
        <location evidence="2">Nucleus</location>
        <location evidence="2">Nucleoplasm</location>
    </subcellularLocation>
</comment>
<gene>
    <name evidence="13" type="ORF">PPACK8108_LOCUS11679</name>
</gene>
<feature type="compositionally biased region" description="Acidic residues" evidence="11">
    <location>
        <begin position="4528"/>
        <end position="4539"/>
    </location>
</feature>
<feature type="region of interest" description="Disordered" evidence="11">
    <location>
        <begin position="4940"/>
        <end position="4972"/>
    </location>
</feature>
<dbReference type="GO" id="GO:0005730">
    <property type="term" value="C:nucleolus"/>
    <property type="evidence" value="ECO:0007669"/>
    <property type="project" value="UniProtKB-SubCell"/>
</dbReference>
<dbReference type="GO" id="GO:0016887">
    <property type="term" value="F:ATP hydrolysis activity"/>
    <property type="evidence" value="ECO:0007669"/>
    <property type="project" value="InterPro"/>
</dbReference>
<evidence type="ECO:0000256" key="5">
    <source>
        <dbReference type="ARBA" id="ARBA00022553"/>
    </source>
</evidence>
<keyword evidence="14" id="KW-1185">Reference proteome</keyword>
<protein>
    <recommendedName>
        <fullName evidence="4 10">Midasin</fullName>
    </recommendedName>
</protein>
<evidence type="ECO:0000256" key="3">
    <source>
        <dbReference type="ARBA" id="ARBA00007188"/>
    </source>
</evidence>
<evidence type="ECO:0000256" key="11">
    <source>
        <dbReference type="SAM" id="MobiDB-lite"/>
    </source>
</evidence>
<dbReference type="Pfam" id="PF21108">
    <property type="entry name" value="MDN1_4th"/>
    <property type="match status" value="1"/>
</dbReference>
<dbReference type="Gene3D" id="3.40.50.410">
    <property type="entry name" value="von Willebrand factor, type A domain"/>
    <property type="match status" value="1"/>
</dbReference>
<comment type="similarity">
    <text evidence="3 10">Belongs to the midasin family.</text>
</comment>
<dbReference type="InterPro" id="IPR002035">
    <property type="entry name" value="VWF_A"/>
</dbReference>
<accession>A0AAV0B2T4</accession>
<feature type="compositionally biased region" description="Acidic residues" evidence="11">
    <location>
        <begin position="4470"/>
        <end position="4481"/>
    </location>
</feature>
<feature type="compositionally biased region" description="Acidic residues" evidence="11">
    <location>
        <begin position="4655"/>
        <end position="4679"/>
    </location>
</feature>
<dbReference type="GO" id="GO:0005654">
    <property type="term" value="C:nucleoplasm"/>
    <property type="evidence" value="ECO:0007669"/>
    <property type="project" value="UniProtKB-SubCell"/>
</dbReference>
<sequence length="5301" mass="594245">MTANGINLETCFSDHRDEDLPKMNDLSTLNSRPDEYGTQPLDQFDLVQALNLFLHSVGLLPISSAHSVKQSSRIAGGRLFNHRLCDDIGFEDICFLLSALSISVGGSDCPKGAGVDQVNRLLQSISRIALIPSFTQHVANHFGPILPELASRWLLQLGIQENGSYTSNFNMLWSEKEKASGLMIQSTSESVVLVEQIKSQLRLIMSAFGILLGAHPNLFPFLLLLVRHPLLRNDPFELLPTPIATNLSLEEPLPHGDVLYQDPIVYQILLSLFRLLSVAPHLPFPGLTPRGWRLSVALIHILKFHPRRGARHLAWLCWRFWQGAAGSGDQSMEVRDQFVWKHSRCGVLSVESNYKAPWPSEIDLHSESPANTNSLCEDLILVEDQLTFKWEFHISSARSHDSKILYQTVSRAVDSWVLISEESHRLKEDTKTCQEVLSSPEEMLPQIFVEQKHLSRLVVSVEGSLMLKFCFLPSGSSSYQPNNSTSSQRSLLNEVKDMMNESFMRETPFVCTDKSRKALRSLSHLISTRLPILLSGPPSSGKLSVLEHLWFLLWKSDTSANISTYDRASFEKNFVVLNLASRTLDAKSLIGSYVSSSQDPGQFVFVEGPLVSALREGKWLLCQDIDRASEDVLCVINLLADNIKHSAIYEVGGGIAGHNGEHGVGIDLGGQLGWMSGNERFQLLATRTLREEDHPKHFIGEQYWSEVRLDHIENSDVLRILSQHAPGFTDSVLNSLVNTWVEASFLKSENDRRGISHVTELLRWTRRIQMRVSPNQPLQSLSQNPVLQEHVFLDAVDVFLASSDFSSTETSAVKDPKLKVALGIGFLLGLNEERVKYCLYRRVPAYNLPSSDLQKMNKGGENYFSVGRAKLVSVSEKLSSPDNYSRPFALTKGTLILLERLAICISASEPILLVGETGTGKTSIVSYLAKLVGKSLISLNLSNQSDSSDLIGGYKPIDSSDEAKTNSNSLIHEFISVFGEAFNVSRNREFIRAMQKAVAKKKFNRFVLMLEEAIRALSKKLAGKLCDVTNQPANVSKENVLPHKRRKISNNSGKKLIPREDCLQQDLQNFSERLLQFVEKFIKAKSQRMRFKFVEGPLVQAIQRGDWVLLDEINLGSPETLESLTGLLRSPFASLSLSERGDQEPITRHPGFRLIACMNPATDVGKRDLPSSLRTKFTEIYVPSPDTDRQSLLTIIAQHLGGMCVAEKRLVPDIADCYSAIKELSRTGALADGTNASPHYSLRTLSRALTFATDVCGSMSLRKALVEGFYMTFLTTLDLRSKDVAISLIDKHLVKTSRNPHSLITQQPKNPDSQESSIQVGSFWLKKGRAEYSNQAKDDYILTESVKSKIVDLGRAVTTRRYPVLIQGPTSSGKTSIIEYLARITENSFVRINNHEHTDIQEYIGSYTTDAETGRLTFKEGALVRALRYGEWIVLDELNLAPSDVLEALNRLLDDNRELFIPETQEVVKPHPNFMLFATQNPPGLYGGRKVLSRAFRNRFLELHFDDVPRLELETILCQRCMISPSYAQKIVQVFTELQRRRKTDKIFDQKHSFITLRDLFRWGGRGAIGYQELAEDGYMLLAERARISEEKETVREVIEEVMKVSINESSLYKSVALPMSLVETKASRRLFKLISQALKFHEPVLLVGEAGCGKTYVCEAISRDRSQRLRCINLHRNSEVGDLLGSQRPVRNRTEKIQAALKDVLRSLEKLGFQSSGSSFSNMDIEEVVTSAEEFLSDSNAIDKEEYAVEEAQAALKRLRQSSALFAWSDGPLVKAIQEGDCVLLDEISLADDSVLERLNSLLEPGRSIVLAERGGDTIEKMKIVAHESFEIMATMNPGGDFGKRELSPALRNRFTEIWVPLVSDPSDRYAIYSARLSESSKETTKEVKSTKSGECVNIVESIISFSYFFSQSSFSAQLPQRELSLRDGIAWCDFIRHCSLLSQPLAFVHGAQMTVLDRLGTAGFGQDLPKALVEQFRKDCIDKLFRLAQISNIDSDKSLQVTFEEQRIIFGDFSIGRCSSETETSSFPKYSFSARTVARNAMRIVRALQVPKAILLEGSPGVGKTSIVEALAHLTGKRLRRINLSDQTDLLDLFGADVPVESGKPGEFAWKDAAFLDALQNGDWVLLDEMNLAPQTVLEGLNACLDHRGNVYIPELDRTFQRHPHFRVFAAQNPYHQGGSRKGLPRSLVDRFTIVFMKEMDREDLLQICAELSPSFDSLSISQMVNFNYELNQEANVNRSFASLGSPWEFNLRDLSRWLKITTLSAEFDLQPLSPVEYVDMIYTGRFRTSEDQAKSVKISKQLFGEGSRSRDHQDVIELPSQLIIGHSQLQKLNEARICPSIVSPTKISLTVRNQAEALIRCLELKLLPILTGPEHCGKTSLVKLLAAKKGAKLRTITMHSGSDTSDLLGGFEQTNRVQKLKTVVSIICAKLQAHIRCQYLQCQTPCSDLEGTLDVLRQFDDSLKPLNLIEDLDQVSQVIDTLIGRFHISELEPFTELLRSIQTCKSSCRFEWIDGPLISAMKKGEWLLVENTNLCSASVLDRLNPLFEGEGALQLPERGMHRGELEVIYPDPNFRLIFVFNPRYGELSRAMRNRGIEVAFLPDPQLNSQSQEDHQLGHSLSSPGLSIQSLSSQIATANGTHPLIYWTSQLLVHPPTEYPLLLRKLEHLSCSNSLNLTLGSVLKSLCQPKMIQRMENVAQENRLGAYFISEAFDLATAGRLSGSLDDPRLVAVYQIILVSALAYCFPLGQHPNRTGNSQNKTLLSVGMKDDSSLTELLKGFLNHTCEKLICLAPDILGKLFCSLSGSSDATDLKLLAECMVCIQEACIQILDLLQSIPDHAAIGFSMKAIEDSIQKVPDSWKPSFSSTAIELNGVISAYDIKQWDSMVRVWNLFCPQWSQNPQSASLLGEMECISSDSLEAMPLELRSVYFEVAASLKAGGAVPQKGFDQIIKFAEDLREKTKIMSAKNQTERRTKGSKFDIFELAVEKVVATSVVLKQSNHTEMNTNFEDLLSRWTAIPFKVGVLFRLKQYLLDRGIDIDPVDLDLNLQVLKILNSEPVEIYQNIEPWSKPPNLLFQLNRASLLGSLAYFQNLVMRSTSLEDYPRVIEMARNFMRLLVSSSSYLTADRDLLTRSTVSLMIDRIEKPLWDSDLKLNNLSSVAHENSLAPKTGIAKALKIWRLYIPEIPIDPLSVRSAHHMFLSSRLLRLRQLQELMIEAENVRTGRSENSRINLISKMISELEDQSRELPKPTIQRPADMGVLHGIFKELKAFETSFLSDERLESLVHELSIAEGEEKLQTSRERIETFSVSATNLFARLSRRFPSFLDILLPIQALLHIMISELTSSFEQASYKVFCASLPLGTFMESLLAGLGSIAAGKLRRIQPDSQAQKFTSRSSVLILRIAALSVIPISLFNTADVKRLVSLYDKIWKLWTLDRIREQKEAEEKIKLFKTIRQDTTIMSDEEAEAEELQALFPSYEEEETTSETCLSCQESFAVTLAQSDILRRIHLSVTMSTSNSKSNLELFSSLRTQTVIDIAGTHAHLLPSDMDQVSIPFQIDHCSKILMHGESKSNSGLSKDFYHDSNSVEALRVISIATNLIRRIEELLEKWPETVTLVEIQARCRQICSLPSESSLARVIPMVEGLISQLEEWQGYCCNENSLETYKVKLTDLVVSWRRLELASWAGIMEREIRSFESSVNAWWFRLYELLIRGFSNFTQDLNRNEGMDEYLRSCATFLNEFMLDCNQGQFDPRLQLLRSFRQLVEHYGTVSNHGGTWKFIIRLLDGVIYFFSHSEARIAEKNQRAKDSIRSEVENYIQLASWRDINIISLKQSSKKSHIQLYKSIRKFRAVLQSPVKDLITDWTHGITLAQKSSPVIHTPEELGPLRVESILPLLPGRLLCSSSIPAYFSQPRLFLKKIGKLLESKAFFKGNLEKSSNELDELSEHIYLVAKELREEKLPKGPAGEKFAKNLDLRKRKAFSGLLKKLRLLGIGACPTDRVRDRLQDPAVILSQPLLAQDCLPELREFCEASDDSLFCLLGELPRFRSFRNQHHSDVSNSDMIRLIGSVESAVSMVLFQRSVLSNLVTRFRDLQLSLSRLSDLSNEKESRRPSWTDGTTLPEVCSSTLLVQSIFVQALNEASDTLSRLVCQDISLASSSAVPKALKELACLASRQGSEIKQLHQVTSKTLITLVKANEINSLDEIRHSLSKAVEQLKDLKKDHPELSFFLLPLSKDLHVILKGEVPIQKAPMSKNSESPVNGAFESLKLLIDSLLITMQDLSAEKSKQMKHTGSNDEEINLKKTHQLFVELTGRCHLDEIFEKLLKFNRTISILSLHADEVNSLISIASSFIQHYMMVVFEHLKNFMKWHSSNISLIQTIVKISGTISEQGFCRPNFNEETEEDTEEGNGAGPSMDGTGLGGGEGAKDVSEEIQSEEQLQGLQDDVDQENDNGDKDLSEKEDRAIETQDDLEGAELEDVQERDGKDDGGDGDNDEEDCDDNVEDGVGKVDPLDSGAVDEKFWDEQGSEDGGEEENEAGLSAKQEKEMSKDSELVAKSSSTGGEQNRPQDTQQDQEDQAPNEESPEAKDSEIKPDDDEGTETLDKGSNGEDEEEIDGTKNQQDVVPMMDHVDNIAPLDLPDELNLEDPKLGDEDMDDGDCGSFDDEKIDSESVEGIEQESIGESGGVENKSDKGGEALEADEMTGQEKGESNEDVRENDPGQGKGGFGTGDSSSGFESNIKKKKDSELAESDPATCPEKKENSKDDSEVPPEDVPMEGTEGDGVGDGEVNGKLISEITKSLSNERQTSDETTRPNPLRDLGKAEEGWRRRLQEIMDATVEDISRNDEADLNQDQNSEVEYLQKDSCQTSKQQAPGPATEDQALHKSEISQIDDKLETEDYFEGPKPSAVEQLSDAIETFKMPDTEGEDPVEMAIVGNANPSKRERDGLKIEDVDMKNYDDDSDAKDEKDVEGVKKDVELLPIGLEIRDDQTDPSLDAIWRNYQQLTQRSSAQLTEQLRLILEPTVATRLQGDYRTGKRLNMRKLVGYIASDYTKDRIWLRRTKPAQRNYKILISVDDSRSMADSRSGHLAFETLALVKSALLKLEVGEVGIAKFGSSFEVLEPFEGSGTKNPSSLDSSNPIRGFTFSQQGTDIRLAVEGAMKLFEEASFRTRDSSDETWQLAIIISDGVCQDHESIRALLRQATERRILFVFVILDSLHQHDHVAGDEKRNDNSSGSSSIVSMNSVSYVIDGDGKMEIRMERYLDSFPFDYYIILREVGALPNVLSSTLRQFFERINNS</sequence>
<feature type="compositionally biased region" description="Low complexity" evidence="11">
    <location>
        <begin position="4680"/>
        <end position="4690"/>
    </location>
</feature>
<evidence type="ECO:0000256" key="8">
    <source>
        <dbReference type="ARBA" id="ARBA00023186"/>
    </source>
</evidence>
<dbReference type="EMBL" id="CALTRL010002722">
    <property type="protein sequence ID" value="CAH7676535.1"/>
    <property type="molecule type" value="Genomic_DNA"/>
</dbReference>
<dbReference type="PROSITE" id="PS00675">
    <property type="entry name" value="SIGMA54_INTERACT_1"/>
    <property type="match status" value="1"/>
</dbReference>
<feature type="compositionally biased region" description="Basic and acidic residues" evidence="11">
    <location>
        <begin position="4508"/>
        <end position="4526"/>
    </location>
</feature>
<dbReference type="InterPro" id="IPR011704">
    <property type="entry name" value="ATPase_dyneun-rel_AAA"/>
</dbReference>
<feature type="compositionally biased region" description="Basic and acidic residues" evidence="11">
    <location>
        <begin position="4455"/>
        <end position="4469"/>
    </location>
</feature>
<dbReference type="PIRSF" id="PIRSF010340">
    <property type="entry name" value="Midasin"/>
    <property type="match status" value="1"/>
</dbReference>
<dbReference type="GO" id="GO:0000055">
    <property type="term" value="P:ribosomal large subunit export from nucleus"/>
    <property type="evidence" value="ECO:0007669"/>
    <property type="project" value="TreeGrafter"/>
</dbReference>
<dbReference type="PANTHER" id="PTHR48103">
    <property type="entry name" value="MIDASIN-RELATED"/>
    <property type="match status" value="1"/>
</dbReference>
<feature type="compositionally biased region" description="Basic and acidic residues" evidence="11">
    <location>
        <begin position="4943"/>
        <end position="4972"/>
    </location>
</feature>
<dbReference type="InterPro" id="IPR040848">
    <property type="entry name" value="AAA_lid_7"/>
</dbReference>
<feature type="region of interest" description="Disordered" evidence="11">
    <location>
        <begin position="4395"/>
        <end position="4829"/>
    </location>
</feature>
<dbReference type="InterPro" id="IPR027417">
    <property type="entry name" value="P-loop_NTPase"/>
</dbReference>
<dbReference type="InterPro" id="IPR025662">
    <property type="entry name" value="Sigma_54_int_dom_ATP-bd_1"/>
</dbReference>
<dbReference type="PROSITE" id="PS50234">
    <property type="entry name" value="VWFA"/>
    <property type="match status" value="1"/>
</dbReference>
<dbReference type="CDD" id="cd00009">
    <property type="entry name" value="AAA"/>
    <property type="match status" value="1"/>
</dbReference>
<evidence type="ECO:0000256" key="2">
    <source>
        <dbReference type="ARBA" id="ARBA00004642"/>
    </source>
</evidence>
<dbReference type="Pfam" id="PF17867">
    <property type="entry name" value="AAA_lid_7"/>
    <property type="match status" value="2"/>
</dbReference>
<proteinExistence type="inferred from homology"/>
<keyword evidence="5" id="KW-0597">Phosphoprotein</keyword>
<dbReference type="GO" id="GO:0030687">
    <property type="term" value="C:preribosome, large subunit precursor"/>
    <property type="evidence" value="ECO:0007669"/>
    <property type="project" value="TreeGrafter"/>
</dbReference>
<feature type="compositionally biased region" description="Acidic residues" evidence="11">
    <location>
        <begin position="4575"/>
        <end position="4586"/>
    </location>
</feature>
<dbReference type="SMART" id="SM00382">
    <property type="entry name" value="AAA"/>
    <property type="match status" value="5"/>
</dbReference>
<feature type="domain" description="VWFA" evidence="12">
    <location>
        <begin position="5072"/>
        <end position="5216"/>
    </location>
</feature>
<dbReference type="InterPro" id="IPR041190">
    <property type="entry name" value="Midasin_AAA_lid_5"/>
</dbReference>
<evidence type="ECO:0000256" key="1">
    <source>
        <dbReference type="ARBA" id="ARBA00004604"/>
    </source>
</evidence>
<comment type="function">
    <text evidence="10">Nuclear chaperone required for maturation and nuclear export of pre-60S ribosome subunits.</text>
</comment>
<reference evidence="13" key="1">
    <citation type="submission" date="2022-06" db="EMBL/GenBank/DDBJ databases">
        <authorList>
            <consortium name="SYNGENTA / RWTH Aachen University"/>
        </authorList>
    </citation>
    <scope>NUCLEOTIDE SEQUENCE</scope>
</reference>